<name>A0ABT0HRF6_9BACT</name>
<evidence type="ECO:0000313" key="2">
    <source>
        <dbReference type="EMBL" id="MCK8494759.1"/>
    </source>
</evidence>
<dbReference type="RefSeq" id="WP_232562958.1">
    <property type="nucleotide sequence ID" value="NZ_JALPRF010000004.1"/>
</dbReference>
<organism evidence="2 3">
    <name type="scientific">Spirosoma liriopis</name>
    <dbReference type="NCBI Taxonomy" id="2937440"/>
    <lineage>
        <taxon>Bacteria</taxon>
        <taxon>Pseudomonadati</taxon>
        <taxon>Bacteroidota</taxon>
        <taxon>Cytophagia</taxon>
        <taxon>Cytophagales</taxon>
        <taxon>Cytophagaceae</taxon>
        <taxon>Spirosoma</taxon>
    </lineage>
</organism>
<dbReference type="PROSITE" id="PS50930">
    <property type="entry name" value="HTH_LYTTR"/>
    <property type="match status" value="1"/>
</dbReference>
<feature type="domain" description="HTH LytTR-type" evidence="1">
    <location>
        <begin position="47"/>
        <end position="113"/>
    </location>
</feature>
<comment type="caution">
    <text evidence="2">The sequence shown here is derived from an EMBL/GenBank/DDBJ whole genome shotgun (WGS) entry which is preliminary data.</text>
</comment>
<dbReference type="InterPro" id="IPR046947">
    <property type="entry name" value="LytR-like"/>
</dbReference>
<evidence type="ECO:0000259" key="1">
    <source>
        <dbReference type="PROSITE" id="PS50930"/>
    </source>
</evidence>
<dbReference type="PANTHER" id="PTHR37299">
    <property type="entry name" value="TRANSCRIPTIONAL REGULATOR-RELATED"/>
    <property type="match status" value="1"/>
</dbReference>
<dbReference type="Gene3D" id="2.40.50.1020">
    <property type="entry name" value="LytTr DNA-binding domain"/>
    <property type="match status" value="1"/>
</dbReference>
<keyword evidence="3" id="KW-1185">Reference proteome</keyword>
<dbReference type="PANTHER" id="PTHR37299:SF1">
    <property type="entry name" value="STAGE 0 SPORULATION PROTEIN A HOMOLOG"/>
    <property type="match status" value="1"/>
</dbReference>
<dbReference type="Proteomes" id="UP001202180">
    <property type="component" value="Unassembled WGS sequence"/>
</dbReference>
<reference evidence="2 3" key="1">
    <citation type="submission" date="2022-04" db="EMBL/GenBank/DDBJ databases">
        <title>Spirosoma sp. strain RP8 genome sequencing and assembly.</title>
        <authorList>
            <person name="Jung Y."/>
        </authorList>
    </citation>
    <scope>NUCLEOTIDE SEQUENCE [LARGE SCALE GENOMIC DNA]</scope>
    <source>
        <strain evidence="2 3">RP8</strain>
    </source>
</reference>
<sequence length="120" mass="13907">MATTAHPIDASIKIPGFNKPVQLNTIVRLQGFGNYTWLYRDALKPLLVAKSLNWFEQLLPDFVRVHKSDLINPSFVQTIDSLNARTLELSLYNRQIIKVSRRRIEPVTTKLKQHRHFSPN</sequence>
<protein>
    <submittedName>
        <fullName evidence="2">LytTR family transcriptional regulator</fullName>
    </submittedName>
</protein>
<accession>A0ABT0HRF6</accession>
<dbReference type="SMART" id="SM00850">
    <property type="entry name" value="LytTR"/>
    <property type="match status" value="1"/>
</dbReference>
<gene>
    <name evidence="2" type="ORF">M0L20_23020</name>
</gene>
<dbReference type="EMBL" id="JALPRF010000004">
    <property type="protein sequence ID" value="MCK8494759.1"/>
    <property type="molecule type" value="Genomic_DNA"/>
</dbReference>
<evidence type="ECO:0000313" key="3">
    <source>
        <dbReference type="Proteomes" id="UP001202180"/>
    </source>
</evidence>
<dbReference type="InterPro" id="IPR007492">
    <property type="entry name" value="LytTR_DNA-bd_dom"/>
</dbReference>
<dbReference type="Pfam" id="PF04397">
    <property type="entry name" value="LytTR"/>
    <property type="match status" value="1"/>
</dbReference>
<proteinExistence type="predicted"/>